<evidence type="ECO:0000313" key="2">
    <source>
        <dbReference type="EMBL" id="SCY44375.1"/>
    </source>
</evidence>
<dbReference type="EMBL" id="FMUX01000009">
    <property type="protein sequence ID" value="SCY44375.1"/>
    <property type="molecule type" value="Genomic_DNA"/>
</dbReference>
<accession>A0A1G5FYI8</accession>
<proteinExistence type="predicted"/>
<feature type="signal peptide" evidence="1">
    <location>
        <begin position="1"/>
        <end position="21"/>
    </location>
</feature>
<dbReference type="OrthoDB" id="8073112at2"/>
<keyword evidence="1" id="KW-0732">Signal</keyword>
<evidence type="ECO:0000256" key="1">
    <source>
        <dbReference type="SAM" id="SignalP"/>
    </source>
</evidence>
<feature type="chain" id="PRO_5011443108" evidence="1">
    <location>
        <begin position="22"/>
        <end position="189"/>
    </location>
</feature>
<dbReference type="AlphaFoldDB" id="A0A1G5FYI8"/>
<dbReference type="RefSeq" id="WP_092211159.1">
    <property type="nucleotide sequence ID" value="NZ_FMUX01000009.1"/>
</dbReference>
<protein>
    <submittedName>
        <fullName evidence="2">Uncharacterized protein</fullName>
    </submittedName>
</protein>
<evidence type="ECO:0000313" key="3">
    <source>
        <dbReference type="Proteomes" id="UP000198870"/>
    </source>
</evidence>
<organism evidence="2 3">
    <name type="scientific">Desulfoluna spongiiphila</name>
    <dbReference type="NCBI Taxonomy" id="419481"/>
    <lineage>
        <taxon>Bacteria</taxon>
        <taxon>Pseudomonadati</taxon>
        <taxon>Thermodesulfobacteriota</taxon>
        <taxon>Desulfobacteria</taxon>
        <taxon>Desulfobacterales</taxon>
        <taxon>Desulfolunaceae</taxon>
        <taxon>Desulfoluna</taxon>
    </lineage>
</organism>
<sequence length="189" mass="21228">MLKLFSIIILLAFAVPSTVLAGVTIHFEGTAKSQNSVTQILTEASKFSQKNNWVIRDASATETILERVINEQNVDYKGKVTGVVIDISENCEPIYIQFGEDLFMQDYVKTQFAGAGVHIQIIKLFESIRPHFQELVIFDEGEYWETRDTAILEGHISKINSMIEGIKKDNPKAQGPLRTVSGRIIDIIQ</sequence>
<reference evidence="2 3" key="1">
    <citation type="submission" date="2016-10" db="EMBL/GenBank/DDBJ databases">
        <authorList>
            <person name="de Groot N.N."/>
        </authorList>
    </citation>
    <scope>NUCLEOTIDE SEQUENCE [LARGE SCALE GENOMIC DNA]</scope>
    <source>
        <strain evidence="2 3">AA1</strain>
    </source>
</reference>
<gene>
    <name evidence="2" type="ORF">SAMN05216233_10990</name>
</gene>
<name>A0A1G5FYI8_9BACT</name>
<keyword evidence="3" id="KW-1185">Reference proteome</keyword>
<dbReference type="Proteomes" id="UP000198870">
    <property type="component" value="Unassembled WGS sequence"/>
</dbReference>